<gene>
    <name evidence="1" type="ORF">PYW08_012548</name>
</gene>
<evidence type="ECO:0000313" key="2">
    <source>
        <dbReference type="Proteomes" id="UP001231649"/>
    </source>
</evidence>
<keyword evidence="2" id="KW-1185">Reference proteome</keyword>
<organism evidence="1 2">
    <name type="scientific">Mythimna loreyi</name>
    <dbReference type="NCBI Taxonomy" id="667449"/>
    <lineage>
        <taxon>Eukaryota</taxon>
        <taxon>Metazoa</taxon>
        <taxon>Ecdysozoa</taxon>
        <taxon>Arthropoda</taxon>
        <taxon>Hexapoda</taxon>
        <taxon>Insecta</taxon>
        <taxon>Pterygota</taxon>
        <taxon>Neoptera</taxon>
        <taxon>Endopterygota</taxon>
        <taxon>Lepidoptera</taxon>
        <taxon>Glossata</taxon>
        <taxon>Ditrysia</taxon>
        <taxon>Noctuoidea</taxon>
        <taxon>Noctuidae</taxon>
        <taxon>Noctuinae</taxon>
        <taxon>Hadenini</taxon>
        <taxon>Mythimna</taxon>
    </lineage>
</organism>
<proteinExistence type="predicted"/>
<protein>
    <submittedName>
        <fullName evidence="1">Uncharacterized protein</fullName>
    </submittedName>
</protein>
<sequence length="190" mass="21439">MLHEESLTQALSEAEGGAGTSADEDEKEEKEKTVCARLVLTKEQQADLLEAFNLLDYTGEGKIEAEDFRVAIKALGYEPTKEELQKMVNAVDKGNTGRLSFENFETAIMRKIMSLDSDGDIMKSFRLFDMDDRGYISFENLKKVSQILEINLTDEQIDEMIDDADKNFDAVVSSDEFMRMIKNSVNIVTP</sequence>
<evidence type="ECO:0000313" key="1">
    <source>
        <dbReference type="EMBL" id="KAJ8705502.1"/>
    </source>
</evidence>
<dbReference type="EMBL" id="CM056807">
    <property type="protein sequence ID" value="KAJ8705502.1"/>
    <property type="molecule type" value="Genomic_DNA"/>
</dbReference>
<dbReference type="Proteomes" id="UP001231649">
    <property type="component" value="Chromosome 31"/>
</dbReference>
<accession>A0ACC2Q1B9</accession>
<comment type="caution">
    <text evidence="1">The sequence shown here is derived from an EMBL/GenBank/DDBJ whole genome shotgun (WGS) entry which is preliminary data.</text>
</comment>
<reference evidence="1" key="1">
    <citation type="submission" date="2023-03" db="EMBL/GenBank/DDBJ databases">
        <title>Chromosome-level genomes of two armyworms, Mythimna separata and Mythimna loreyi, provide insights into the biosynthesis and reception of sex pheromones.</title>
        <authorList>
            <person name="Zhao H."/>
        </authorList>
    </citation>
    <scope>NUCLEOTIDE SEQUENCE</scope>
    <source>
        <strain evidence="1">BeijingLab</strain>
    </source>
</reference>
<name>A0ACC2Q1B9_9NEOP</name>